<dbReference type="SUPFAM" id="SSF158573">
    <property type="entry name" value="GINS helical bundle-like"/>
    <property type="match status" value="1"/>
</dbReference>
<feature type="domain" description="DNA replication complex GINS protein SLD5 C-terminal" evidence="8">
    <location>
        <begin position="152"/>
        <end position="206"/>
    </location>
</feature>
<dbReference type="GO" id="GO:0000811">
    <property type="term" value="C:GINS complex"/>
    <property type="evidence" value="ECO:0007669"/>
    <property type="project" value="UniProtKB-UniRule"/>
</dbReference>
<keyword evidence="4 6" id="KW-0235">DNA replication</keyword>
<dbReference type="SUPFAM" id="SSF160059">
    <property type="entry name" value="PriA/YqbF domain"/>
    <property type="match status" value="1"/>
</dbReference>
<dbReference type="Pfam" id="PF16922">
    <property type="entry name" value="SLD5_C"/>
    <property type="match status" value="1"/>
</dbReference>
<evidence type="ECO:0000259" key="8">
    <source>
        <dbReference type="Pfam" id="PF16922"/>
    </source>
</evidence>
<feature type="domain" description="GINS subunit" evidence="7">
    <location>
        <begin position="44"/>
        <end position="127"/>
    </location>
</feature>
<dbReference type="EMBL" id="VJMJ01000272">
    <property type="protein sequence ID" value="KAF0724374.1"/>
    <property type="molecule type" value="Genomic_DNA"/>
</dbReference>
<dbReference type="InterPro" id="IPR038749">
    <property type="entry name" value="Sld5_GINS_A"/>
</dbReference>
<dbReference type="Pfam" id="PF05916">
    <property type="entry name" value="Sld5"/>
    <property type="match status" value="1"/>
</dbReference>
<evidence type="ECO:0000313" key="10">
    <source>
        <dbReference type="Proteomes" id="UP000481153"/>
    </source>
</evidence>
<dbReference type="InterPro" id="IPR036224">
    <property type="entry name" value="GINS_bundle-like_dom_sf"/>
</dbReference>
<dbReference type="Proteomes" id="UP000481153">
    <property type="component" value="Unassembled WGS sequence"/>
</dbReference>
<accession>A0A6G0WAT9</accession>
<keyword evidence="10" id="KW-1185">Reference proteome</keyword>
<evidence type="ECO:0000256" key="2">
    <source>
        <dbReference type="ARBA" id="ARBA00008187"/>
    </source>
</evidence>
<proteinExistence type="inferred from homology"/>
<dbReference type="InterPro" id="IPR021151">
    <property type="entry name" value="GINS_A"/>
</dbReference>
<dbReference type="PIRSF" id="PIRSF007764">
    <property type="entry name" value="Sld5"/>
    <property type="match status" value="1"/>
</dbReference>
<dbReference type="Gene3D" id="1.20.58.1030">
    <property type="match status" value="1"/>
</dbReference>
<dbReference type="InterPro" id="IPR031633">
    <property type="entry name" value="SLD5_C"/>
</dbReference>
<dbReference type="InterPro" id="IPR008591">
    <property type="entry name" value="GINS_Sld5"/>
</dbReference>
<dbReference type="CDD" id="cd11711">
    <property type="entry name" value="GINS_A_Sld5"/>
    <property type="match status" value="1"/>
</dbReference>
<evidence type="ECO:0000256" key="5">
    <source>
        <dbReference type="ARBA" id="ARBA00023242"/>
    </source>
</evidence>
<comment type="function">
    <text evidence="6">The GINS complex plays an essential role in the initiation of DNA replication.</text>
</comment>
<organism evidence="9 10">
    <name type="scientific">Aphanomyces euteiches</name>
    <dbReference type="NCBI Taxonomy" id="100861"/>
    <lineage>
        <taxon>Eukaryota</taxon>
        <taxon>Sar</taxon>
        <taxon>Stramenopiles</taxon>
        <taxon>Oomycota</taxon>
        <taxon>Saprolegniomycetes</taxon>
        <taxon>Saprolegniales</taxon>
        <taxon>Verrucalvaceae</taxon>
        <taxon>Aphanomyces</taxon>
    </lineage>
</organism>
<evidence type="ECO:0000256" key="1">
    <source>
        <dbReference type="ARBA" id="ARBA00004123"/>
    </source>
</evidence>
<reference evidence="9 10" key="1">
    <citation type="submission" date="2019-07" db="EMBL/GenBank/DDBJ databases">
        <title>Genomics analysis of Aphanomyces spp. identifies a new class of oomycete effector associated with host adaptation.</title>
        <authorList>
            <person name="Gaulin E."/>
        </authorList>
    </citation>
    <scope>NUCLEOTIDE SEQUENCE [LARGE SCALE GENOMIC DNA]</scope>
    <source>
        <strain evidence="9 10">ATCC 201684</strain>
    </source>
</reference>
<protein>
    <recommendedName>
        <fullName evidence="3 6">DNA replication complex GINS protein SLD5</fullName>
    </recommendedName>
</protein>
<sequence length="206" mass="24044">MADFPEENLNEDVDSLRVAWMNELNSPELLSFQTDLISDMVEQVQNQQSYVDEIAADTAAMTEERSFANKLYQMEIDRIKYMLASYLRIRLMKIEQHTIHILNESQDKLSQGEVEYAQQYHALYVSHCNDLILSKFPEDQQKLDEDHMVDAPDLDAFVFCQSTEDIGNVQIDDRGAEHVNARKDDRHVLRYRVIRSLVEQGKMKLL</sequence>
<evidence type="ECO:0000256" key="4">
    <source>
        <dbReference type="ARBA" id="ARBA00022705"/>
    </source>
</evidence>
<dbReference type="CDD" id="cd21692">
    <property type="entry name" value="GINS_B_Sld5"/>
    <property type="match status" value="1"/>
</dbReference>
<dbReference type="VEuPathDB" id="FungiDB:AeMF1_016108"/>
<keyword evidence="5 6" id="KW-0539">Nucleus</keyword>
<name>A0A6G0WAT9_9STRA</name>
<evidence type="ECO:0000256" key="6">
    <source>
        <dbReference type="PIRNR" id="PIRNR007764"/>
    </source>
</evidence>
<evidence type="ECO:0000313" key="9">
    <source>
        <dbReference type="EMBL" id="KAF0724374.1"/>
    </source>
</evidence>
<dbReference type="PANTHER" id="PTHR21206:SF0">
    <property type="entry name" value="DNA REPLICATION COMPLEX GINS PROTEIN SLD5"/>
    <property type="match status" value="1"/>
</dbReference>
<dbReference type="GO" id="GO:0006261">
    <property type="term" value="P:DNA-templated DNA replication"/>
    <property type="evidence" value="ECO:0007669"/>
    <property type="project" value="InterPro"/>
</dbReference>
<gene>
    <name evidence="9" type="ORF">Ae201684_016916</name>
</gene>
<dbReference type="AlphaFoldDB" id="A0A6G0WAT9"/>
<comment type="caution">
    <text evidence="9">The sequence shown here is derived from an EMBL/GenBank/DDBJ whole genome shotgun (WGS) entry which is preliminary data.</text>
</comment>
<comment type="similarity">
    <text evidence="2 6">Belongs to the GINS4/SLD5 family.</text>
</comment>
<evidence type="ECO:0000256" key="3">
    <source>
        <dbReference type="ARBA" id="ARBA00014804"/>
    </source>
</evidence>
<dbReference type="PANTHER" id="PTHR21206">
    <property type="entry name" value="SLD5 PROTEIN"/>
    <property type="match status" value="1"/>
</dbReference>
<dbReference type="GO" id="GO:0000727">
    <property type="term" value="P:double-strand break repair via break-induced replication"/>
    <property type="evidence" value="ECO:0007669"/>
    <property type="project" value="TreeGrafter"/>
</dbReference>
<evidence type="ECO:0000259" key="7">
    <source>
        <dbReference type="Pfam" id="PF05916"/>
    </source>
</evidence>
<comment type="subcellular location">
    <subcellularLocation>
        <location evidence="1 6">Nucleus</location>
    </subcellularLocation>
</comment>